<protein>
    <submittedName>
        <fullName evidence="1">Uncharacterized protein</fullName>
    </submittedName>
</protein>
<dbReference type="AlphaFoldDB" id="A0A8R1HMU1"/>
<sequence>MKEKRPNLQPGANPYSNVVANNQTVYVVNGVQKIDYGDRKLYDPYLLSLVLGFLYEKSMYGEFGPPGGFTMGRYVRKRRSVLVFTRKAEKKLIKKV</sequence>
<keyword evidence="2" id="KW-1185">Reference proteome</keyword>
<evidence type="ECO:0000313" key="2">
    <source>
        <dbReference type="Proteomes" id="UP000005237"/>
    </source>
</evidence>
<name>A0A8R1HMU1_CAEJA</name>
<reference evidence="1" key="2">
    <citation type="submission" date="2022-06" db="UniProtKB">
        <authorList>
            <consortium name="EnsemblMetazoa"/>
        </authorList>
    </citation>
    <scope>IDENTIFICATION</scope>
    <source>
        <strain evidence="1">DF5081</strain>
    </source>
</reference>
<organism evidence="1 2">
    <name type="scientific">Caenorhabditis japonica</name>
    <dbReference type="NCBI Taxonomy" id="281687"/>
    <lineage>
        <taxon>Eukaryota</taxon>
        <taxon>Metazoa</taxon>
        <taxon>Ecdysozoa</taxon>
        <taxon>Nematoda</taxon>
        <taxon>Chromadorea</taxon>
        <taxon>Rhabditida</taxon>
        <taxon>Rhabditina</taxon>
        <taxon>Rhabditomorpha</taxon>
        <taxon>Rhabditoidea</taxon>
        <taxon>Rhabditidae</taxon>
        <taxon>Peloderinae</taxon>
        <taxon>Caenorhabditis</taxon>
    </lineage>
</organism>
<dbReference type="Proteomes" id="UP000005237">
    <property type="component" value="Unassembled WGS sequence"/>
</dbReference>
<proteinExistence type="predicted"/>
<evidence type="ECO:0000313" key="1">
    <source>
        <dbReference type="EnsemblMetazoa" id="CJA06392a.1"/>
    </source>
</evidence>
<accession>A0A8R1HMU1</accession>
<dbReference type="EnsemblMetazoa" id="CJA06392a.1">
    <property type="protein sequence ID" value="CJA06392a.1"/>
    <property type="gene ID" value="WBGene00125596"/>
</dbReference>
<reference evidence="2" key="1">
    <citation type="submission" date="2010-08" db="EMBL/GenBank/DDBJ databases">
        <authorList>
            <consortium name="Caenorhabditis japonica Sequencing Consortium"/>
            <person name="Wilson R.K."/>
        </authorList>
    </citation>
    <scope>NUCLEOTIDE SEQUENCE [LARGE SCALE GENOMIC DNA]</scope>
    <source>
        <strain evidence="2">DF5081</strain>
    </source>
</reference>